<keyword evidence="11" id="KW-1185">Reference proteome</keyword>
<dbReference type="GO" id="GO:0003887">
    <property type="term" value="F:DNA-directed DNA polymerase activity"/>
    <property type="evidence" value="ECO:0007669"/>
    <property type="project" value="UniProtKB-KW"/>
</dbReference>
<comment type="catalytic activity">
    <reaction evidence="7 8">
        <text>DNA(n) + a 2'-deoxyribonucleoside 5'-triphosphate = DNA(n+1) + diphosphate</text>
        <dbReference type="Rhea" id="RHEA:22508"/>
        <dbReference type="Rhea" id="RHEA-COMP:17339"/>
        <dbReference type="Rhea" id="RHEA-COMP:17340"/>
        <dbReference type="ChEBI" id="CHEBI:33019"/>
        <dbReference type="ChEBI" id="CHEBI:61560"/>
        <dbReference type="ChEBI" id="CHEBI:173112"/>
        <dbReference type="EC" id="2.7.7.7"/>
    </reaction>
</comment>
<organism evidence="10 11">
    <name type="scientific">Lucilia cuprina</name>
    <name type="common">Green bottle fly</name>
    <name type="synonym">Australian sheep blowfly</name>
    <dbReference type="NCBI Taxonomy" id="7375"/>
    <lineage>
        <taxon>Eukaryota</taxon>
        <taxon>Metazoa</taxon>
        <taxon>Ecdysozoa</taxon>
        <taxon>Arthropoda</taxon>
        <taxon>Hexapoda</taxon>
        <taxon>Insecta</taxon>
        <taxon>Pterygota</taxon>
        <taxon>Neoptera</taxon>
        <taxon>Endopterygota</taxon>
        <taxon>Diptera</taxon>
        <taxon>Brachycera</taxon>
        <taxon>Muscomorpha</taxon>
        <taxon>Oestroidea</taxon>
        <taxon>Calliphoridae</taxon>
        <taxon>Luciliinae</taxon>
        <taxon>Lucilia</taxon>
    </lineage>
</organism>
<dbReference type="GO" id="GO:0006269">
    <property type="term" value="P:DNA replication, synthesis of primer"/>
    <property type="evidence" value="ECO:0007669"/>
    <property type="project" value="InterPro"/>
</dbReference>
<dbReference type="SUPFAM" id="SSF56672">
    <property type="entry name" value="DNA/RNA polymerases"/>
    <property type="match status" value="1"/>
</dbReference>
<name>A0A0L0BZD0_LUCCU</name>
<dbReference type="Gene3D" id="1.10.287.690">
    <property type="entry name" value="Helix hairpin bin"/>
    <property type="match status" value="1"/>
</dbReference>
<dbReference type="GO" id="GO:0003677">
    <property type="term" value="F:DNA binding"/>
    <property type="evidence" value="ECO:0007669"/>
    <property type="project" value="UniProtKB-KW"/>
</dbReference>
<dbReference type="InterPro" id="IPR043502">
    <property type="entry name" value="DNA/RNA_pol_sf"/>
</dbReference>
<dbReference type="EC" id="2.7.7.7" evidence="8"/>
<dbReference type="AlphaFoldDB" id="A0A0L0BZD0"/>
<reference evidence="10 11" key="1">
    <citation type="journal article" date="2015" name="Nat. Commun.">
        <title>Lucilia cuprina genome unlocks parasitic fly biology to underpin future interventions.</title>
        <authorList>
            <person name="Anstead C.A."/>
            <person name="Korhonen P.K."/>
            <person name="Young N.D."/>
            <person name="Hall R.S."/>
            <person name="Jex A.R."/>
            <person name="Murali S.C."/>
            <person name="Hughes D.S."/>
            <person name="Lee S.F."/>
            <person name="Perry T."/>
            <person name="Stroehlein A.J."/>
            <person name="Ansell B.R."/>
            <person name="Breugelmans B."/>
            <person name="Hofmann A."/>
            <person name="Qu J."/>
            <person name="Dugan S."/>
            <person name="Lee S.L."/>
            <person name="Chao H."/>
            <person name="Dinh H."/>
            <person name="Han Y."/>
            <person name="Doddapaneni H.V."/>
            <person name="Worley K.C."/>
            <person name="Muzny D.M."/>
            <person name="Ioannidis P."/>
            <person name="Waterhouse R.M."/>
            <person name="Zdobnov E.M."/>
            <person name="James P.J."/>
            <person name="Bagnall N.H."/>
            <person name="Kotze A.C."/>
            <person name="Gibbs R.A."/>
            <person name="Richards S."/>
            <person name="Batterham P."/>
            <person name="Gasser R.B."/>
        </authorList>
    </citation>
    <scope>NUCLEOTIDE SEQUENCE [LARGE SCALE GENOMIC DNA]</scope>
    <source>
        <strain evidence="10 11">LS</strain>
        <tissue evidence="10">Full body</tissue>
    </source>
</reference>
<dbReference type="Pfam" id="PF03175">
    <property type="entry name" value="DNA_pol_B_2"/>
    <property type="match status" value="1"/>
</dbReference>
<dbReference type="GO" id="GO:0042575">
    <property type="term" value="C:DNA polymerase complex"/>
    <property type="evidence" value="ECO:0007669"/>
    <property type="project" value="UniProtKB-ARBA"/>
</dbReference>
<dbReference type="PANTHER" id="PTHR33568:SF3">
    <property type="entry name" value="DNA-DIRECTED DNA POLYMERASE"/>
    <property type="match status" value="1"/>
</dbReference>
<keyword evidence="6 8" id="KW-0238">DNA-binding</keyword>
<evidence type="ECO:0000313" key="11">
    <source>
        <dbReference type="Proteomes" id="UP000037069"/>
    </source>
</evidence>
<accession>A0A0L0BZD0</accession>
<dbReference type="InterPro" id="IPR008770">
    <property type="entry name" value="DNA_terminal_Gp3"/>
</dbReference>
<dbReference type="GO" id="GO:0000166">
    <property type="term" value="F:nucleotide binding"/>
    <property type="evidence" value="ECO:0007669"/>
    <property type="project" value="InterPro"/>
</dbReference>
<dbReference type="SUPFAM" id="SSF140919">
    <property type="entry name" value="DNA terminal protein"/>
    <property type="match status" value="1"/>
</dbReference>
<evidence type="ECO:0000256" key="8">
    <source>
        <dbReference type="RuleBase" id="RU000442"/>
    </source>
</evidence>
<evidence type="ECO:0000256" key="2">
    <source>
        <dbReference type="ARBA" id="ARBA00022679"/>
    </source>
</evidence>
<dbReference type="SUPFAM" id="SSF53098">
    <property type="entry name" value="Ribonuclease H-like"/>
    <property type="match status" value="1"/>
</dbReference>
<dbReference type="Gene3D" id="3.90.1600.10">
    <property type="entry name" value="Palm domain of DNA polymerase"/>
    <property type="match status" value="1"/>
</dbReference>
<dbReference type="InterPro" id="IPR012337">
    <property type="entry name" value="RNaseH-like_sf"/>
</dbReference>
<dbReference type="InterPro" id="IPR004868">
    <property type="entry name" value="DNA-dir_DNA_pol_B_mt/vir"/>
</dbReference>
<comment type="similarity">
    <text evidence="1 8">Belongs to the DNA polymerase type-B family.</text>
</comment>
<evidence type="ECO:0000256" key="1">
    <source>
        <dbReference type="ARBA" id="ARBA00005755"/>
    </source>
</evidence>
<evidence type="ECO:0000256" key="7">
    <source>
        <dbReference type="ARBA" id="ARBA00049244"/>
    </source>
</evidence>
<dbReference type="Gene3D" id="4.10.80.30">
    <property type="entry name" value="DNA polymerase, domain 6"/>
    <property type="match status" value="1"/>
</dbReference>
<dbReference type="PROSITE" id="PS00116">
    <property type="entry name" value="DNA_POLYMERASE_B"/>
    <property type="match status" value="1"/>
</dbReference>
<evidence type="ECO:0000256" key="4">
    <source>
        <dbReference type="ARBA" id="ARBA00022705"/>
    </source>
</evidence>
<dbReference type="InterPro" id="IPR036397">
    <property type="entry name" value="RNaseH_sf"/>
</dbReference>
<keyword evidence="4 8" id="KW-0235">DNA replication</keyword>
<dbReference type="PRINTS" id="PR00106">
    <property type="entry name" value="DNAPOLB"/>
</dbReference>
<dbReference type="Gene3D" id="6.10.250.960">
    <property type="match status" value="1"/>
</dbReference>
<dbReference type="PANTHER" id="PTHR33568">
    <property type="entry name" value="DNA POLYMERASE"/>
    <property type="match status" value="1"/>
</dbReference>
<evidence type="ECO:0000256" key="5">
    <source>
        <dbReference type="ARBA" id="ARBA00022932"/>
    </source>
</evidence>
<dbReference type="SMR" id="A0A0L0BZD0"/>
<dbReference type="SMART" id="SM00486">
    <property type="entry name" value="POLBc"/>
    <property type="match status" value="1"/>
</dbReference>
<dbReference type="InterPro" id="IPR037216">
    <property type="entry name" value="DNA_terminal_Gp3_sf"/>
</dbReference>
<proteinExistence type="inferred from homology"/>
<evidence type="ECO:0000256" key="3">
    <source>
        <dbReference type="ARBA" id="ARBA00022695"/>
    </source>
</evidence>
<comment type="caution">
    <text evidence="10">The sequence shown here is derived from an EMBL/GenBank/DDBJ whole genome shotgun (WGS) entry which is preliminary data.</text>
</comment>
<dbReference type="InterPro" id="IPR017964">
    <property type="entry name" value="DNA-dir_DNA_pol_B_CS"/>
</dbReference>
<dbReference type="Gene3D" id="4.10.80.20">
    <property type="entry name" value="DNA polymerase, domain 5"/>
    <property type="match status" value="1"/>
</dbReference>
<keyword evidence="5 8" id="KW-0239">DNA-directed DNA polymerase</keyword>
<dbReference type="Proteomes" id="UP000037069">
    <property type="component" value="Unassembled WGS sequence"/>
</dbReference>
<dbReference type="InterPro" id="IPR006172">
    <property type="entry name" value="DNA-dir_DNA_pol_B"/>
</dbReference>
<gene>
    <name evidence="10" type="ORF">FF38_11041</name>
</gene>
<dbReference type="Pfam" id="PF05435">
    <property type="entry name" value="Phi-29_GP3"/>
    <property type="match status" value="1"/>
</dbReference>
<dbReference type="InterPro" id="IPR023211">
    <property type="entry name" value="DNA_pol_palm_dom_sf"/>
</dbReference>
<feature type="domain" description="DNA-directed DNA polymerase family B mitochondria/virus" evidence="9">
    <location>
        <begin position="294"/>
        <end position="717"/>
    </location>
</feature>
<dbReference type="Gene3D" id="3.30.420.10">
    <property type="entry name" value="Ribonuclease H-like superfamily/Ribonuclease H"/>
    <property type="match status" value="1"/>
</dbReference>
<evidence type="ECO:0000256" key="6">
    <source>
        <dbReference type="ARBA" id="ARBA00023125"/>
    </source>
</evidence>
<keyword evidence="2 8" id="KW-0808">Transferase</keyword>
<dbReference type="Gene3D" id="3.30.1770.10">
    <property type="entry name" value="TPR 1 domain of DNA polymerase"/>
    <property type="match status" value="1"/>
</dbReference>
<sequence>MARKRPIRITKNDRAEYKRLSKNAKSKLNRTVKNYGIDLSNDVDIPKLSDFKTRKEFNDWKQKITSFTSRSNQEYQFRKNEYGVVASVKELNEIKRNTKKAQKIAKEKIDKAMKLDFYVEGERQGKVKDRIKLMKKEEVAGVSVPVDFDFDKIQTRKRLEDKAGFMEERATGDYYRKKDIQMKENFISMIEQGFNSDADEVIKKLKKIPPDDFVELTIVTDEIDFRNYGSKNEGGINDEDKLEELNNTLNDYFNETTTDVNDCRVWAYGWMEIGKTSNYKIGTDFNEFMEWMIHSSSRLYFHNLKFDGSFIVNWLLHNGYTWTKRPSKEGQFSTLISKMGQWYGITICSGRDGRKKKLTTIHDSLKKLPFPVRKIGKDFKLNVLKGDIDYHKPRPIGYEIDDEEYQYIKNDIQIIAEALEVQTVQGLTGMTNGKDALDEFVNMSGKLYEKLFPVFSLELNEEIRKAYRGGFTWLNPVYGTKKYVKDGIVFDVNSLYPSQMYDRDLPCGVPIPFEGEYVYDKSHPLYIQKLTFEFELKENYIPTIQLKNSRFGFKGNEYLSSSNGERITISVSSVDWELIREHYHVYDVEFEKGWKFRSTKQAFRQYIDKWMLVKNMSAGAKKAIAKLMLNSLYGKFATNPDITGKRPYLREDGSNGFELMEEEFRDPVYTPVGIFITSWARYTTITSAQKCYDRIIYCDTDSMHLEGLDVPESIKDIVADDVLGYWKKEGQFKQGKFIRQKTYMEEYYAKYVRDENGEIKYDDEKPIKTICDKEESDTTIIEIKCAGMPDNIKKHVTFDNFDIGFTMEGKLKPKQVYGGVVLVEETYTMK</sequence>
<protein>
    <recommendedName>
        <fullName evidence="8">DNA polymerase</fullName>
        <ecNumber evidence="8">2.7.7.7</ecNumber>
    </recommendedName>
</protein>
<evidence type="ECO:0000259" key="9">
    <source>
        <dbReference type="Pfam" id="PF03175"/>
    </source>
</evidence>
<evidence type="ECO:0000313" key="10">
    <source>
        <dbReference type="EMBL" id="KNC25437.1"/>
    </source>
</evidence>
<keyword evidence="3 8" id="KW-0548">Nucleotidyltransferase</keyword>
<dbReference type="EMBL" id="JRES01001113">
    <property type="protein sequence ID" value="KNC25437.1"/>
    <property type="molecule type" value="Genomic_DNA"/>
</dbReference>